<protein>
    <submittedName>
        <fullName evidence="2">Putative 2-component regulator</fullName>
    </submittedName>
</protein>
<reference evidence="2 3" key="1">
    <citation type="submission" date="2018-05" db="EMBL/GenBank/DDBJ databases">
        <title>A metagenomic window into the 2 km-deep terrestrial subsurface aquifer revealed taxonomically and functionally diverse microbial community comprising novel uncultured bacterial lineages.</title>
        <authorList>
            <person name="Kadnikov V.V."/>
            <person name="Mardanov A.V."/>
            <person name="Beletsky A.V."/>
            <person name="Banks D."/>
            <person name="Pimenov N.V."/>
            <person name="Frank Y.A."/>
            <person name="Karnachuk O.V."/>
            <person name="Ravin N.V."/>
        </authorList>
    </citation>
    <scope>NUCLEOTIDE SEQUENCE [LARGE SCALE GENOMIC DNA]</scope>
    <source>
        <strain evidence="2">BY5</strain>
    </source>
</reference>
<evidence type="ECO:0000259" key="1">
    <source>
        <dbReference type="Pfam" id="PF20030"/>
    </source>
</evidence>
<dbReference type="Proteomes" id="UP000252355">
    <property type="component" value="Unassembled WGS sequence"/>
</dbReference>
<evidence type="ECO:0000313" key="3">
    <source>
        <dbReference type="Proteomes" id="UP000252355"/>
    </source>
</evidence>
<dbReference type="Gene3D" id="3.40.50.300">
    <property type="entry name" value="P-loop containing nucleotide triphosphate hydrolases"/>
    <property type="match status" value="1"/>
</dbReference>
<dbReference type="InterPro" id="IPR027417">
    <property type="entry name" value="P-loop_NTPase"/>
</dbReference>
<dbReference type="InterPro" id="IPR045427">
    <property type="entry name" value="MoxR"/>
</dbReference>
<dbReference type="SUPFAM" id="SSF52540">
    <property type="entry name" value="P-loop containing nucleoside triphosphate hydrolases"/>
    <property type="match status" value="1"/>
</dbReference>
<accession>A0A367ZUD4</accession>
<dbReference type="AlphaFoldDB" id="A0A367ZUD4"/>
<dbReference type="PANTHER" id="PTHR32204">
    <property type="entry name" value="ATPASE RAVA"/>
    <property type="match status" value="1"/>
</dbReference>
<dbReference type="PANTHER" id="PTHR32204:SF0">
    <property type="entry name" value="ATPASE RAVA"/>
    <property type="match status" value="1"/>
</dbReference>
<gene>
    <name evidence="2" type="ORF">OZSIB_0790</name>
</gene>
<sequence>MAIDLPATDEINAARERITALHNRLCEFFLARDEMLKLMVTAVAAQEPMLFIGRPGTAKSLLVSVFCQAIGLAEGDYFEYMLTKFTEPSEIMGPVDIQKLKAGQYVRKVKGHLPEARIAFLDEIFKANSAILNMLLTVINERKYYQEGVPLPVPLVCMFAASNEIPDFGEFDALKDRFILKVETLPVRATHFYELIRFGVRFETRAFAKERPWASDCTLDDFLLIHRYVLNEVLPRMIEQPDAELLGDERMTKAFKTLIAVLADELKVEITDRKLIKLYKLIVTQAFLFNGGRVTREELKILRYCGNNFADVQKIKAFIEERLDSME</sequence>
<dbReference type="InterPro" id="IPR050513">
    <property type="entry name" value="RavA_ATPases"/>
</dbReference>
<comment type="caution">
    <text evidence="2">The sequence shown here is derived from an EMBL/GenBank/DDBJ whole genome shotgun (WGS) entry which is preliminary data.</text>
</comment>
<name>A0A367ZUD4_9BACT</name>
<dbReference type="Pfam" id="PF20030">
    <property type="entry name" value="bpMoxR"/>
    <property type="match status" value="1"/>
</dbReference>
<proteinExistence type="predicted"/>
<dbReference type="EMBL" id="QOQW01000001">
    <property type="protein sequence ID" value="RCK81656.1"/>
    <property type="molecule type" value="Genomic_DNA"/>
</dbReference>
<organism evidence="2 3">
    <name type="scientific">Candidatus Ozemobacter sibiricus</name>
    <dbReference type="NCBI Taxonomy" id="2268124"/>
    <lineage>
        <taxon>Bacteria</taxon>
        <taxon>Candidatus Ozemobacteria</taxon>
        <taxon>Candidatus Ozemobacterales</taxon>
        <taxon>Candidatus Ozemobacteraceae</taxon>
        <taxon>Candidatus Ozemobacter</taxon>
    </lineage>
</organism>
<feature type="domain" description="MoxR" evidence="1">
    <location>
        <begin position="17"/>
        <end position="210"/>
    </location>
</feature>
<evidence type="ECO:0000313" key="2">
    <source>
        <dbReference type="EMBL" id="RCK81656.1"/>
    </source>
</evidence>